<dbReference type="InterPro" id="IPR013320">
    <property type="entry name" value="ConA-like_dom_sf"/>
</dbReference>
<dbReference type="InterPro" id="IPR037019">
    <property type="entry name" value="Glyco_hydro_7_sf"/>
</dbReference>
<comment type="caution">
    <text evidence="2">The sequence shown here is derived from an EMBL/GenBank/DDBJ whole genome shotgun (WGS) entry which is preliminary data.</text>
</comment>
<organism evidence="2 3">
    <name type="scientific">Polarella glacialis</name>
    <name type="common">Dinoflagellate</name>
    <dbReference type="NCBI Taxonomy" id="89957"/>
    <lineage>
        <taxon>Eukaryota</taxon>
        <taxon>Sar</taxon>
        <taxon>Alveolata</taxon>
        <taxon>Dinophyceae</taxon>
        <taxon>Suessiales</taxon>
        <taxon>Suessiaceae</taxon>
        <taxon>Polarella</taxon>
    </lineage>
</organism>
<proteinExistence type="predicted"/>
<evidence type="ECO:0008006" key="4">
    <source>
        <dbReference type="Google" id="ProtNLM"/>
    </source>
</evidence>
<evidence type="ECO:0000313" key="3">
    <source>
        <dbReference type="Proteomes" id="UP000654075"/>
    </source>
</evidence>
<dbReference type="EMBL" id="CAJNNV010027421">
    <property type="protein sequence ID" value="CAE8620360.1"/>
    <property type="molecule type" value="Genomic_DNA"/>
</dbReference>
<dbReference type="Proteomes" id="UP000654075">
    <property type="component" value="Unassembled WGS sequence"/>
</dbReference>
<keyword evidence="3" id="KW-1185">Reference proteome</keyword>
<reference evidence="2" key="1">
    <citation type="submission" date="2021-02" db="EMBL/GenBank/DDBJ databases">
        <authorList>
            <person name="Dougan E. K."/>
            <person name="Rhodes N."/>
            <person name="Thang M."/>
            <person name="Chan C."/>
        </authorList>
    </citation>
    <scope>NUCLEOTIDE SEQUENCE</scope>
</reference>
<evidence type="ECO:0000313" key="2">
    <source>
        <dbReference type="EMBL" id="CAE8620360.1"/>
    </source>
</evidence>
<feature type="chain" id="PRO_5032446950" description="Cellulase" evidence="1">
    <location>
        <begin position="19"/>
        <end position="364"/>
    </location>
</feature>
<dbReference type="GO" id="GO:0005975">
    <property type="term" value="P:carbohydrate metabolic process"/>
    <property type="evidence" value="ECO:0007669"/>
    <property type="project" value="InterPro"/>
</dbReference>
<feature type="signal peptide" evidence="1">
    <location>
        <begin position="1"/>
        <end position="18"/>
    </location>
</feature>
<evidence type="ECO:0000256" key="1">
    <source>
        <dbReference type="SAM" id="SignalP"/>
    </source>
</evidence>
<dbReference type="GO" id="GO:0004553">
    <property type="term" value="F:hydrolase activity, hydrolyzing O-glycosyl compounds"/>
    <property type="evidence" value="ECO:0007669"/>
    <property type="project" value="InterPro"/>
</dbReference>
<accession>A0A813G801</accession>
<keyword evidence="1" id="KW-0732">Signal</keyword>
<dbReference type="SUPFAM" id="SSF49899">
    <property type="entry name" value="Concanavalin A-like lectins/glucanases"/>
    <property type="match status" value="1"/>
</dbReference>
<dbReference type="AlphaFoldDB" id="A0A813G801"/>
<protein>
    <recommendedName>
        <fullName evidence="4">Cellulase</fullName>
    </recommendedName>
</protein>
<sequence>MPCHTAPLSVLFSTFLLAEHFCSSISVSLSFGLEGASRKEALLLSEPSRIHQIAAMWPSVGAAPHAALCSRPVCPGMLQIEGYGQVNLVNAFWNLPGDQAGPVHVEAVNESNHVVPGMKGRTYFADACSPTNGFDHNQYVAMHFLGHRLRWTTDISGAGCGCNAALYLAPLKQNSDVSGCDDYYCDSNTLCGVACADIDLQEANMYAFHSTLHVFNDGTGVGAGYGGGGQNWNHDRQWRKEDYGPGARCIDTSKPFQVAVAFPLTQDGKLRAMDVLLSQEGSPCDLSAEVSDYRPQGRDGMAELAEALAGMTPIISYWSSMEMLWMDGKGADGLGPCEEDDPSSCASSVRFYDFAFESIHLNLI</sequence>
<name>A0A813G801_POLGL</name>
<gene>
    <name evidence="2" type="ORF">PGLA1383_LOCUS37921</name>
</gene>
<dbReference type="Gene3D" id="2.70.100.10">
    <property type="entry name" value="Glycoside hydrolase, family 7, domain"/>
    <property type="match status" value="1"/>
</dbReference>